<dbReference type="InterPro" id="IPR008949">
    <property type="entry name" value="Isoprenoid_synthase_dom_sf"/>
</dbReference>
<comment type="similarity">
    <text evidence="3">Belongs to the FPP/GGPP synthase family.</text>
</comment>
<dbReference type="KEGG" id="bany:112043501"/>
<name>A0A6J1MK15_BICAN</name>
<gene>
    <name evidence="5" type="primary">LOC112043501</name>
</gene>
<dbReference type="PANTHER" id="PTHR12001">
    <property type="entry name" value="GERANYLGERANYL PYROPHOSPHATE SYNTHASE"/>
    <property type="match status" value="1"/>
</dbReference>
<evidence type="ECO:0000313" key="4">
    <source>
        <dbReference type="Proteomes" id="UP001652582"/>
    </source>
</evidence>
<dbReference type="GO" id="GO:0042811">
    <property type="term" value="P:pheromone biosynthetic process"/>
    <property type="evidence" value="ECO:0007669"/>
    <property type="project" value="UniProtKB-ARBA"/>
</dbReference>
<dbReference type="GO" id="GO:0004659">
    <property type="term" value="F:prenyltransferase activity"/>
    <property type="evidence" value="ECO:0007669"/>
    <property type="project" value="InterPro"/>
</dbReference>
<keyword evidence="3" id="KW-0808">Transferase</keyword>
<dbReference type="PROSITE" id="PS00444">
    <property type="entry name" value="POLYPRENYL_SYNTHASE_2"/>
    <property type="match status" value="1"/>
</dbReference>
<sequence>MALNIVDEKLHLEKTILAPYTYLLQIKGKQLRLKISRAFNHWLKLSDDKLNEVLDTARALHTATLLFDDIQDDAKLRRGLPAAHRVYGANLTFNTSMHVLFLVLNRFMEIHPKAAKIYAEDFLEALRGQSWELYWRDNVVCPTEEEYKTMLRKKTGRMFTLPVRVCQLFSNFKTDVTDLAELLGYYFQLRDDYCNLSQQDALEEWPGEEDIQADRVSSYCEDITEGRFNLPVIHAINTPVGPEVLNIIRQRTEDISLKKYCLSLLEKAGSLQYTRNLLAELDRSARAEIARLGGNPPLEAALDEMLSWKD</sequence>
<dbReference type="Gene3D" id="1.10.600.10">
    <property type="entry name" value="Farnesyl Diphosphate Synthase"/>
    <property type="match status" value="1"/>
</dbReference>
<dbReference type="InterPro" id="IPR033749">
    <property type="entry name" value="Polyprenyl_synt_CS"/>
</dbReference>
<dbReference type="OrthoDB" id="6921389at2759"/>
<dbReference type="GO" id="GO:0046872">
    <property type="term" value="F:metal ion binding"/>
    <property type="evidence" value="ECO:0007669"/>
    <property type="project" value="UniProtKB-KW"/>
</dbReference>
<keyword evidence="2" id="KW-0460">Magnesium</keyword>
<dbReference type="InterPro" id="IPR000092">
    <property type="entry name" value="Polyprenyl_synt"/>
</dbReference>
<evidence type="ECO:0000313" key="5">
    <source>
        <dbReference type="RefSeq" id="XP_023934729.2"/>
    </source>
</evidence>
<dbReference type="PANTHER" id="PTHR12001:SF44">
    <property type="entry name" value="GERANYLGERANYL PYROPHOSPHATE SYNTHASE"/>
    <property type="match status" value="1"/>
</dbReference>
<evidence type="ECO:0000256" key="1">
    <source>
        <dbReference type="ARBA" id="ARBA00022723"/>
    </source>
</evidence>
<proteinExistence type="inferred from homology"/>
<dbReference type="Proteomes" id="UP001652582">
    <property type="component" value="Chromosome 12"/>
</dbReference>
<dbReference type="RefSeq" id="XP_023934729.2">
    <property type="nucleotide sequence ID" value="XM_024078961.2"/>
</dbReference>
<protein>
    <submittedName>
        <fullName evidence="5">Terpene synthase-like</fullName>
    </submittedName>
</protein>
<dbReference type="SUPFAM" id="SSF48576">
    <property type="entry name" value="Terpenoid synthases"/>
    <property type="match status" value="1"/>
</dbReference>
<reference evidence="5" key="1">
    <citation type="submission" date="2025-08" db="UniProtKB">
        <authorList>
            <consortium name="RefSeq"/>
        </authorList>
    </citation>
    <scope>IDENTIFICATION</scope>
</reference>
<keyword evidence="1" id="KW-0479">Metal-binding</keyword>
<dbReference type="AlphaFoldDB" id="A0A6J1MK15"/>
<dbReference type="Pfam" id="PF00348">
    <property type="entry name" value="polyprenyl_synt"/>
    <property type="match status" value="1"/>
</dbReference>
<keyword evidence="4" id="KW-1185">Reference proteome</keyword>
<dbReference type="GeneID" id="112043501"/>
<evidence type="ECO:0000256" key="2">
    <source>
        <dbReference type="ARBA" id="ARBA00022842"/>
    </source>
</evidence>
<accession>A0A6J1MK15</accession>
<dbReference type="PROSITE" id="PS00723">
    <property type="entry name" value="POLYPRENYL_SYNTHASE_1"/>
    <property type="match status" value="1"/>
</dbReference>
<dbReference type="GO" id="GO:0008299">
    <property type="term" value="P:isoprenoid biosynthetic process"/>
    <property type="evidence" value="ECO:0007669"/>
    <property type="project" value="InterPro"/>
</dbReference>
<evidence type="ECO:0000256" key="3">
    <source>
        <dbReference type="RuleBase" id="RU004466"/>
    </source>
</evidence>
<organism evidence="4 5">
    <name type="scientific">Bicyclus anynana</name>
    <name type="common">Squinting bush brown butterfly</name>
    <dbReference type="NCBI Taxonomy" id="110368"/>
    <lineage>
        <taxon>Eukaryota</taxon>
        <taxon>Metazoa</taxon>
        <taxon>Ecdysozoa</taxon>
        <taxon>Arthropoda</taxon>
        <taxon>Hexapoda</taxon>
        <taxon>Insecta</taxon>
        <taxon>Pterygota</taxon>
        <taxon>Neoptera</taxon>
        <taxon>Endopterygota</taxon>
        <taxon>Lepidoptera</taxon>
        <taxon>Glossata</taxon>
        <taxon>Ditrysia</taxon>
        <taxon>Papilionoidea</taxon>
        <taxon>Nymphalidae</taxon>
        <taxon>Satyrinae</taxon>
        <taxon>Satyrini</taxon>
        <taxon>Mycalesina</taxon>
        <taxon>Bicyclus</taxon>
    </lineage>
</organism>